<organism evidence="1 2">
    <name type="scientific">Christensenella minuta</name>
    <dbReference type="NCBI Taxonomy" id="626937"/>
    <lineage>
        <taxon>Bacteria</taxon>
        <taxon>Bacillati</taxon>
        <taxon>Bacillota</taxon>
        <taxon>Clostridia</taxon>
        <taxon>Christensenellales</taxon>
        <taxon>Christensenellaceae</taxon>
        <taxon>Christensenella</taxon>
    </lineage>
</organism>
<accession>A0A136Q539</accession>
<name>A0A136Q539_9FIRM</name>
<dbReference type="EMBL" id="LSZW01000055">
    <property type="protein sequence ID" value="KXK65793.1"/>
    <property type="molecule type" value="Genomic_DNA"/>
</dbReference>
<evidence type="ECO:0000313" key="1">
    <source>
        <dbReference type="EMBL" id="KXK65793.1"/>
    </source>
</evidence>
<proteinExistence type="predicted"/>
<protein>
    <submittedName>
        <fullName evidence="1">Uncharacterized protein</fullName>
    </submittedName>
</protein>
<reference evidence="1 2" key="1">
    <citation type="submission" date="2016-02" db="EMBL/GenBank/DDBJ databases">
        <authorList>
            <person name="Wen L."/>
            <person name="He K."/>
            <person name="Yang H."/>
        </authorList>
    </citation>
    <scope>NUCLEOTIDE SEQUENCE [LARGE SCALE GENOMIC DNA]</scope>
    <source>
        <strain evidence="1 2">DSM 22607</strain>
    </source>
</reference>
<keyword evidence="2" id="KW-1185">Reference proteome</keyword>
<dbReference type="Proteomes" id="UP000070366">
    <property type="component" value="Unassembled WGS sequence"/>
</dbReference>
<dbReference type="AlphaFoldDB" id="A0A136Q539"/>
<gene>
    <name evidence="1" type="ORF">HMPREF3293_01286</name>
</gene>
<sequence>MYDRLPGGEAEDTVCYAEKQGLNVVRTGPLPTWCSFTKY</sequence>
<dbReference type="STRING" id="626937.HMPREF3293_01286"/>
<comment type="caution">
    <text evidence="1">The sequence shown here is derived from an EMBL/GenBank/DDBJ whole genome shotgun (WGS) entry which is preliminary data.</text>
</comment>
<evidence type="ECO:0000313" key="2">
    <source>
        <dbReference type="Proteomes" id="UP000070366"/>
    </source>
</evidence>